<gene>
    <name evidence="11" type="ORF">QJS10_CPA05g00047</name>
</gene>
<dbReference type="GO" id="GO:0032542">
    <property type="term" value="F:sulfiredoxin activity"/>
    <property type="evidence" value="ECO:0007669"/>
    <property type="project" value="UniProtKB-EC"/>
</dbReference>
<dbReference type="GO" id="GO:0034599">
    <property type="term" value="P:cellular response to oxidative stress"/>
    <property type="evidence" value="ECO:0007669"/>
    <property type="project" value="TreeGrafter"/>
</dbReference>
<dbReference type="PANTHER" id="PTHR21348">
    <property type="match status" value="1"/>
</dbReference>
<evidence type="ECO:0000259" key="10">
    <source>
        <dbReference type="SMART" id="SM00470"/>
    </source>
</evidence>
<name>A0AAV9EX98_ACOCL</name>
<evidence type="ECO:0000256" key="8">
    <source>
        <dbReference type="ARBA" id="ARBA00047514"/>
    </source>
</evidence>
<keyword evidence="3" id="KW-0547">Nucleotide-binding</keyword>
<keyword evidence="6" id="KW-0560">Oxidoreductase</keyword>
<feature type="compositionally biased region" description="Polar residues" evidence="9">
    <location>
        <begin position="18"/>
        <end position="36"/>
    </location>
</feature>
<feature type="domain" description="ParB-like N-terminal" evidence="10">
    <location>
        <begin position="43"/>
        <end position="122"/>
    </location>
</feature>
<evidence type="ECO:0000313" key="11">
    <source>
        <dbReference type="EMBL" id="KAK1318017.1"/>
    </source>
</evidence>
<evidence type="ECO:0000256" key="9">
    <source>
        <dbReference type="SAM" id="MobiDB-lite"/>
    </source>
</evidence>
<dbReference type="Pfam" id="PF02195">
    <property type="entry name" value="ParB_N"/>
    <property type="match status" value="1"/>
</dbReference>
<dbReference type="InterPro" id="IPR003115">
    <property type="entry name" value="ParB_N"/>
</dbReference>
<dbReference type="EC" id="1.8.98.2" evidence="2"/>
<evidence type="ECO:0000256" key="5">
    <source>
        <dbReference type="ARBA" id="ARBA00022862"/>
    </source>
</evidence>
<keyword evidence="5" id="KW-0049">Antioxidant</keyword>
<dbReference type="InterPro" id="IPR036086">
    <property type="entry name" value="ParB/Sulfiredoxin_sf"/>
</dbReference>
<dbReference type="InterPro" id="IPR016692">
    <property type="entry name" value="Sulfiredoxin"/>
</dbReference>
<dbReference type="GO" id="GO:0005737">
    <property type="term" value="C:cytoplasm"/>
    <property type="evidence" value="ECO:0007669"/>
    <property type="project" value="TreeGrafter"/>
</dbReference>
<dbReference type="Proteomes" id="UP001180020">
    <property type="component" value="Unassembled WGS sequence"/>
</dbReference>
<dbReference type="FunFam" id="3.90.1530.10:FF:000003">
    <property type="entry name" value="Sulfiredoxin chloroplastic/mitochondrial"/>
    <property type="match status" value="1"/>
</dbReference>
<comment type="catalytic activity">
    <reaction evidence="8">
        <text>S-hydroxy-S-oxy-L-cysteinyl-[peroxiredoxin] + [protein]-dithiol + ATP = S-hydroxy-L-cysteinyl-[peroxiredoxin] + [protein]-disulfide + ADP + phosphate</text>
        <dbReference type="Rhea" id="RHEA:17545"/>
        <dbReference type="Rhea" id="RHEA-COMP:10593"/>
        <dbReference type="Rhea" id="RHEA-COMP:10594"/>
        <dbReference type="Rhea" id="RHEA-COMP:13681"/>
        <dbReference type="Rhea" id="RHEA-COMP:17976"/>
        <dbReference type="ChEBI" id="CHEBI:29950"/>
        <dbReference type="ChEBI" id="CHEBI:30616"/>
        <dbReference type="ChEBI" id="CHEBI:43474"/>
        <dbReference type="ChEBI" id="CHEBI:50058"/>
        <dbReference type="ChEBI" id="CHEBI:61973"/>
        <dbReference type="ChEBI" id="CHEBI:61974"/>
        <dbReference type="ChEBI" id="CHEBI:456216"/>
        <dbReference type="EC" id="1.8.98.2"/>
    </reaction>
</comment>
<dbReference type="SUPFAM" id="SSF110849">
    <property type="entry name" value="ParB/Sulfiredoxin"/>
    <property type="match status" value="1"/>
</dbReference>
<dbReference type="AlphaFoldDB" id="A0AAV9EX98"/>
<comment type="similarity">
    <text evidence="1">Belongs to the sulfiredoxin family.</text>
</comment>
<accession>A0AAV9EX98</accession>
<protein>
    <recommendedName>
        <fullName evidence="2">sulfiredoxin</fullName>
        <ecNumber evidence="2">1.8.98.2</ecNumber>
    </recommendedName>
</protein>
<keyword evidence="4" id="KW-0067">ATP-binding</keyword>
<dbReference type="Gene3D" id="3.90.1530.10">
    <property type="entry name" value="Conserved hypothetical protein from pyrococcus furiosus pfu- 392566-001, ParB domain"/>
    <property type="match status" value="1"/>
</dbReference>
<sequence length="127" mass="14326">MASLPVFRLSPTNTMALSNRPTITASSNGVPPSNRRSGGPAVLEIPLEKIRRPLMRTRENDPVKVKDLMESIREIGLQEPIDVLEVEGVYYGFSGCHRFEAHQRLGLPTIRCKVRRGTKETLRHHLQ</sequence>
<evidence type="ECO:0000256" key="1">
    <source>
        <dbReference type="ARBA" id="ARBA00009609"/>
    </source>
</evidence>
<proteinExistence type="inferred from homology"/>
<reference evidence="11" key="1">
    <citation type="journal article" date="2023" name="Nat. Commun.">
        <title>Diploid and tetraploid genomes of Acorus and the evolution of monocots.</title>
        <authorList>
            <person name="Ma L."/>
            <person name="Liu K.W."/>
            <person name="Li Z."/>
            <person name="Hsiao Y.Y."/>
            <person name="Qi Y."/>
            <person name="Fu T."/>
            <person name="Tang G.D."/>
            <person name="Zhang D."/>
            <person name="Sun W.H."/>
            <person name="Liu D.K."/>
            <person name="Li Y."/>
            <person name="Chen G.Z."/>
            <person name="Liu X.D."/>
            <person name="Liao X.Y."/>
            <person name="Jiang Y.T."/>
            <person name="Yu X."/>
            <person name="Hao Y."/>
            <person name="Huang J."/>
            <person name="Zhao X.W."/>
            <person name="Ke S."/>
            <person name="Chen Y.Y."/>
            <person name="Wu W.L."/>
            <person name="Hsu J.L."/>
            <person name="Lin Y.F."/>
            <person name="Huang M.D."/>
            <person name="Li C.Y."/>
            <person name="Huang L."/>
            <person name="Wang Z.W."/>
            <person name="Zhao X."/>
            <person name="Zhong W.Y."/>
            <person name="Peng D.H."/>
            <person name="Ahmad S."/>
            <person name="Lan S."/>
            <person name="Zhang J.S."/>
            <person name="Tsai W.C."/>
            <person name="Van de Peer Y."/>
            <person name="Liu Z.J."/>
        </authorList>
    </citation>
    <scope>NUCLEOTIDE SEQUENCE</scope>
    <source>
        <strain evidence="11">CP</strain>
    </source>
</reference>
<evidence type="ECO:0000256" key="2">
    <source>
        <dbReference type="ARBA" id="ARBA00013055"/>
    </source>
</evidence>
<evidence type="ECO:0000256" key="6">
    <source>
        <dbReference type="ARBA" id="ARBA00023002"/>
    </source>
</evidence>
<evidence type="ECO:0000256" key="7">
    <source>
        <dbReference type="ARBA" id="ARBA00023157"/>
    </source>
</evidence>
<keyword evidence="12" id="KW-1185">Reference proteome</keyword>
<dbReference type="PANTHER" id="PTHR21348:SF2">
    <property type="entry name" value="SULFIREDOXIN-1"/>
    <property type="match status" value="1"/>
</dbReference>
<feature type="region of interest" description="Disordered" evidence="9">
    <location>
        <begin position="18"/>
        <end position="40"/>
    </location>
</feature>
<comment type="caution">
    <text evidence="11">The sequence shown here is derived from an EMBL/GenBank/DDBJ whole genome shotgun (WGS) entry which is preliminary data.</text>
</comment>
<keyword evidence="7" id="KW-1015">Disulfide bond</keyword>
<evidence type="ECO:0000256" key="3">
    <source>
        <dbReference type="ARBA" id="ARBA00022741"/>
    </source>
</evidence>
<reference evidence="11" key="2">
    <citation type="submission" date="2023-06" db="EMBL/GenBank/DDBJ databases">
        <authorList>
            <person name="Ma L."/>
            <person name="Liu K.-W."/>
            <person name="Li Z."/>
            <person name="Hsiao Y.-Y."/>
            <person name="Qi Y."/>
            <person name="Fu T."/>
            <person name="Tang G."/>
            <person name="Zhang D."/>
            <person name="Sun W.-H."/>
            <person name="Liu D.-K."/>
            <person name="Li Y."/>
            <person name="Chen G.-Z."/>
            <person name="Liu X.-D."/>
            <person name="Liao X.-Y."/>
            <person name="Jiang Y.-T."/>
            <person name="Yu X."/>
            <person name="Hao Y."/>
            <person name="Huang J."/>
            <person name="Zhao X.-W."/>
            <person name="Ke S."/>
            <person name="Chen Y.-Y."/>
            <person name="Wu W.-L."/>
            <person name="Hsu J.-L."/>
            <person name="Lin Y.-F."/>
            <person name="Huang M.-D."/>
            <person name="Li C.-Y."/>
            <person name="Huang L."/>
            <person name="Wang Z.-W."/>
            <person name="Zhao X."/>
            <person name="Zhong W.-Y."/>
            <person name="Peng D.-H."/>
            <person name="Ahmad S."/>
            <person name="Lan S."/>
            <person name="Zhang J.-S."/>
            <person name="Tsai W.-C."/>
            <person name="Van De Peer Y."/>
            <person name="Liu Z.-J."/>
        </authorList>
    </citation>
    <scope>NUCLEOTIDE SEQUENCE</scope>
    <source>
        <strain evidence="11">CP</strain>
        <tissue evidence="11">Leaves</tissue>
    </source>
</reference>
<evidence type="ECO:0000256" key="4">
    <source>
        <dbReference type="ARBA" id="ARBA00022840"/>
    </source>
</evidence>
<dbReference type="EMBL" id="JAUJYO010000005">
    <property type="protein sequence ID" value="KAK1318017.1"/>
    <property type="molecule type" value="Genomic_DNA"/>
</dbReference>
<evidence type="ECO:0000313" key="12">
    <source>
        <dbReference type="Proteomes" id="UP001180020"/>
    </source>
</evidence>
<dbReference type="CDD" id="cd16395">
    <property type="entry name" value="Srx"/>
    <property type="match status" value="1"/>
</dbReference>
<dbReference type="SMART" id="SM00470">
    <property type="entry name" value="ParB"/>
    <property type="match status" value="1"/>
</dbReference>
<dbReference type="GO" id="GO:0005524">
    <property type="term" value="F:ATP binding"/>
    <property type="evidence" value="ECO:0007669"/>
    <property type="project" value="UniProtKB-KW"/>
</dbReference>
<organism evidence="11 12">
    <name type="scientific">Acorus calamus</name>
    <name type="common">Sweet flag</name>
    <dbReference type="NCBI Taxonomy" id="4465"/>
    <lineage>
        <taxon>Eukaryota</taxon>
        <taxon>Viridiplantae</taxon>
        <taxon>Streptophyta</taxon>
        <taxon>Embryophyta</taxon>
        <taxon>Tracheophyta</taxon>
        <taxon>Spermatophyta</taxon>
        <taxon>Magnoliopsida</taxon>
        <taxon>Liliopsida</taxon>
        <taxon>Acoraceae</taxon>
        <taxon>Acorus</taxon>
    </lineage>
</organism>